<feature type="transmembrane region" description="Helical" evidence="2">
    <location>
        <begin position="193"/>
        <end position="211"/>
    </location>
</feature>
<dbReference type="EMBL" id="CP134876">
    <property type="protein sequence ID" value="WNM41516.1"/>
    <property type="molecule type" value="Genomic_DNA"/>
</dbReference>
<dbReference type="InterPro" id="IPR002656">
    <property type="entry name" value="Acyl_transf_3_dom"/>
</dbReference>
<feature type="transmembrane region" description="Helical" evidence="2">
    <location>
        <begin position="218"/>
        <end position="237"/>
    </location>
</feature>
<dbReference type="InterPro" id="IPR043968">
    <property type="entry name" value="SGNH"/>
</dbReference>
<feature type="transmembrane region" description="Helical" evidence="2">
    <location>
        <begin position="277"/>
        <end position="296"/>
    </location>
</feature>
<reference evidence="5 6" key="1">
    <citation type="submission" date="2023-09" db="EMBL/GenBank/DDBJ databases">
        <title>Micromonospora halotolerans DSM 45598 genome sequence.</title>
        <authorList>
            <person name="Mo P."/>
        </authorList>
    </citation>
    <scope>NUCLEOTIDE SEQUENCE [LARGE SCALE GENOMIC DNA]</scope>
    <source>
        <strain evidence="5 6">DSM 45598</strain>
    </source>
</reference>
<keyword evidence="6" id="KW-1185">Reference proteome</keyword>
<dbReference type="PANTHER" id="PTHR23028">
    <property type="entry name" value="ACETYLTRANSFERASE"/>
    <property type="match status" value="1"/>
</dbReference>
<feature type="domain" description="Acyltransferase 3" evidence="3">
    <location>
        <begin position="56"/>
        <end position="384"/>
    </location>
</feature>
<keyword evidence="5" id="KW-0012">Acyltransferase</keyword>
<dbReference type="GO" id="GO:0016746">
    <property type="term" value="F:acyltransferase activity"/>
    <property type="evidence" value="ECO:0007669"/>
    <property type="project" value="UniProtKB-KW"/>
</dbReference>
<keyword evidence="2" id="KW-0472">Membrane</keyword>
<proteinExistence type="predicted"/>
<protein>
    <submittedName>
        <fullName evidence="5">Acyltransferase family protein</fullName>
        <ecNumber evidence="5">2.3.1.-</ecNumber>
    </submittedName>
</protein>
<feature type="transmembrane region" description="Helical" evidence="2">
    <location>
        <begin position="409"/>
        <end position="433"/>
    </location>
</feature>
<dbReference type="Proteomes" id="UP001303001">
    <property type="component" value="Chromosome"/>
</dbReference>
<evidence type="ECO:0000313" key="6">
    <source>
        <dbReference type="Proteomes" id="UP001303001"/>
    </source>
</evidence>
<dbReference type="Pfam" id="PF19040">
    <property type="entry name" value="SGNH"/>
    <property type="match status" value="1"/>
</dbReference>
<feature type="domain" description="SGNH" evidence="4">
    <location>
        <begin position="500"/>
        <end position="722"/>
    </location>
</feature>
<feature type="transmembrane region" description="Helical" evidence="2">
    <location>
        <begin position="55"/>
        <end position="72"/>
    </location>
</feature>
<evidence type="ECO:0000259" key="3">
    <source>
        <dbReference type="Pfam" id="PF01757"/>
    </source>
</evidence>
<keyword evidence="5" id="KW-0808">Transferase</keyword>
<name>A0ABZ0A1T5_9ACTN</name>
<feature type="transmembrane region" description="Helical" evidence="2">
    <location>
        <begin position="302"/>
        <end position="325"/>
    </location>
</feature>
<feature type="transmembrane region" description="Helical" evidence="2">
    <location>
        <begin position="346"/>
        <end position="365"/>
    </location>
</feature>
<accession>A0ABZ0A1T5</accession>
<organism evidence="5 6">
    <name type="scientific">Micromonospora halotolerans</name>
    <dbReference type="NCBI Taxonomy" id="709879"/>
    <lineage>
        <taxon>Bacteria</taxon>
        <taxon>Bacillati</taxon>
        <taxon>Actinomycetota</taxon>
        <taxon>Actinomycetes</taxon>
        <taxon>Micromonosporales</taxon>
        <taxon>Micromonosporaceae</taxon>
        <taxon>Micromonospora</taxon>
    </lineage>
</organism>
<feature type="transmembrane region" description="Helical" evidence="2">
    <location>
        <begin position="78"/>
        <end position="99"/>
    </location>
</feature>
<evidence type="ECO:0000256" key="2">
    <source>
        <dbReference type="SAM" id="Phobius"/>
    </source>
</evidence>
<feature type="transmembrane region" description="Helical" evidence="2">
    <location>
        <begin position="371"/>
        <end position="389"/>
    </location>
</feature>
<evidence type="ECO:0000259" key="4">
    <source>
        <dbReference type="Pfam" id="PF19040"/>
    </source>
</evidence>
<feature type="region of interest" description="Disordered" evidence="1">
    <location>
        <begin position="1"/>
        <end position="49"/>
    </location>
</feature>
<sequence length="738" mass="78221">MTSPELTTVPARGSSHIEKPVVSASPADPGTLPGTATTSGPRREPSSSRFRGDVAGLRAVAVGLVLLYHAGLPFLPGGFVGVDVFFVISGFLITGQLMTEIERTGRISLLGFYARRAKRILPAATVVLAATAVAVRLFVPRGQWQEIGGDIAAAAIYVVNWRFADRAVDYLAADNAATSPVQHFWSLAVEEQFYLLWPLLIILALLAARRLRRTNVRPVLWVGLAVLAVPSFVWSIVETAHSPERAFFVSTTRLWELAVGAGIALAATGVARMPRALAVLLGWLGLAAIVAAALLVTKGTAWPGYAAALPTVGAAAVIAAGVAAGSRGPVLVLGTRPFRWVGDLSYSLYLWHWPMLIVAGAYWDGLSVKRGLVVALASVVPAWLTFRLVENPLRYSRAISTSPRLALSLGGNFTMAGICAGLALVLMAAWAAAATPSRGSQYAPGAALLSTAPGTAPIGPVPERFDFISPDPLKIRQGFMDVPDTNRDKCFQQVVGSEVLSCTYGNPDGATTVALVGDSKMDQWLPAFQVLAAQNDWKLVITAKAGCAFTSAKVLKGDGSNKPYTDCIEWNRTLLRRLAEQRPDYVVTSQSAGSALDAAGKVSVDAMVAGMRSSWKTLDSAGVQVVVLANNPHPGPAIVACADKNRKHLSACAFDRKLHDRDPGLVTQRKAVVGMPQVKMIDLFDAVCPTDRCPVAFGNVLIYRGGSHIGAAYVRTTAPHLARALSDIGVPARFSPSN</sequence>
<dbReference type="EC" id="2.3.1.-" evidence="5"/>
<dbReference type="PANTHER" id="PTHR23028:SF53">
    <property type="entry name" value="ACYL_TRANSF_3 DOMAIN-CONTAINING PROTEIN"/>
    <property type="match status" value="1"/>
</dbReference>
<keyword evidence="2" id="KW-0812">Transmembrane</keyword>
<dbReference type="InterPro" id="IPR050879">
    <property type="entry name" value="Acyltransferase_3"/>
</dbReference>
<keyword evidence="2" id="KW-1133">Transmembrane helix</keyword>
<evidence type="ECO:0000256" key="1">
    <source>
        <dbReference type="SAM" id="MobiDB-lite"/>
    </source>
</evidence>
<dbReference type="Pfam" id="PF01757">
    <property type="entry name" value="Acyl_transf_3"/>
    <property type="match status" value="1"/>
</dbReference>
<evidence type="ECO:0000313" key="5">
    <source>
        <dbReference type="EMBL" id="WNM41516.1"/>
    </source>
</evidence>
<feature type="transmembrane region" description="Helical" evidence="2">
    <location>
        <begin position="252"/>
        <end position="270"/>
    </location>
</feature>
<feature type="transmembrane region" description="Helical" evidence="2">
    <location>
        <begin position="120"/>
        <end position="139"/>
    </location>
</feature>
<gene>
    <name evidence="5" type="ORF">RMN56_09300</name>
</gene>